<dbReference type="SUPFAM" id="SSF52317">
    <property type="entry name" value="Class I glutamine amidotransferase-like"/>
    <property type="match status" value="1"/>
</dbReference>
<sequence>MQIAVLTLDGFNELDSFIAAGILNRMKSQGWAAHITCPTPEVTSMAGVTIQRQKPLEFLADADAVLIGSGIKTRDYAADPTFLSRLPLDPSRQLIGAQCSGTLLLAKLGLIGDLPACTDLTTKPWVIEAGVNVVDAPFVAHGNVATAGGCLASQYLAAWMIARLATLRDAEEAIHYVAPVGEKAEYVQRAMAAVTPFLNVGETRAA</sequence>
<reference evidence="2 5" key="2">
    <citation type="submission" date="2020-01" db="EMBL/GenBank/DDBJ databases">
        <authorList>
            <person name="Wang S."/>
        </authorList>
    </citation>
    <scope>NUCLEOTIDE SEQUENCE [LARGE SCALE GENOMIC DNA]</scope>
    <source>
        <strain evidence="2 5">D151-2-6</strain>
    </source>
</reference>
<dbReference type="RefSeq" id="WP_008263552.1">
    <property type="nucleotide sequence ID" value="NZ_CP048751.1"/>
</dbReference>
<dbReference type="Pfam" id="PF01965">
    <property type="entry name" value="DJ-1_PfpI"/>
    <property type="match status" value="1"/>
</dbReference>
<dbReference type="EMBL" id="UXHF01000064">
    <property type="protein sequence ID" value="VDC51277.1"/>
    <property type="molecule type" value="Genomic_DNA"/>
</dbReference>
<dbReference type="InterPro" id="IPR002818">
    <property type="entry name" value="DJ-1/PfpI"/>
</dbReference>
<dbReference type="KEGG" id="bmed:GYM46_11315"/>
<dbReference type="InterPro" id="IPR029062">
    <property type="entry name" value="Class_I_gatase-like"/>
</dbReference>
<dbReference type="InterPro" id="IPR052158">
    <property type="entry name" value="INH-QAR"/>
</dbReference>
<dbReference type="Gene3D" id="3.40.50.880">
    <property type="match status" value="1"/>
</dbReference>
<dbReference type="Proteomes" id="UP000289220">
    <property type="component" value="Unassembled WGS sequence"/>
</dbReference>
<feature type="domain" description="DJ-1/PfpI" evidence="1">
    <location>
        <begin position="2"/>
        <end position="155"/>
    </location>
</feature>
<organism evidence="3 4">
    <name type="scientific">Brevundimonas mediterranea</name>
    <dbReference type="NCBI Taxonomy" id="74329"/>
    <lineage>
        <taxon>Bacteria</taxon>
        <taxon>Pseudomonadati</taxon>
        <taxon>Pseudomonadota</taxon>
        <taxon>Alphaproteobacteria</taxon>
        <taxon>Caulobacterales</taxon>
        <taxon>Caulobacteraceae</taxon>
        <taxon>Brevundimonas</taxon>
    </lineage>
</organism>
<evidence type="ECO:0000313" key="2">
    <source>
        <dbReference type="EMBL" id="QIH73491.1"/>
    </source>
</evidence>
<dbReference type="EMBL" id="CP048751">
    <property type="protein sequence ID" value="QIH73491.1"/>
    <property type="molecule type" value="Genomic_DNA"/>
</dbReference>
<evidence type="ECO:0000259" key="1">
    <source>
        <dbReference type="Pfam" id="PF01965"/>
    </source>
</evidence>
<dbReference type="PANTHER" id="PTHR43130:SF2">
    <property type="entry name" value="DJ-1_PFPI DOMAIN-CONTAINING PROTEIN"/>
    <property type="match status" value="1"/>
</dbReference>
<dbReference type="PANTHER" id="PTHR43130">
    <property type="entry name" value="ARAC-FAMILY TRANSCRIPTIONAL REGULATOR"/>
    <property type="match status" value="1"/>
</dbReference>
<evidence type="ECO:0000313" key="5">
    <source>
        <dbReference type="Proteomes" id="UP000501325"/>
    </source>
</evidence>
<name>A0A6G7EIL8_9CAUL</name>
<evidence type="ECO:0000313" key="4">
    <source>
        <dbReference type="Proteomes" id="UP000289220"/>
    </source>
</evidence>
<reference evidence="3 4" key="1">
    <citation type="submission" date="2018-11" db="EMBL/GenBank/DDBJ databases">
        <authorList>
            <person name="Peiro R."/>
            <person name="Begona"/>
            <person name="Cbmso G."/>
            <person name="Lopez M."/>
            <person name="Gonzalez S."/>
            <person name="Sacristan E."/>
            <person name="Castillo E."/>
        </authorList>
    </citation>
    <scope>NUCLEOTIDE SEQUENCE [LARGE SCALE GENOMIC DNA]</scope>
    <source>
        <strain evidence="3">Brev_genome</strain>
    </source>
</reference>
<protein>
    <submittedName>
        <fullName evidence="2">AraC family transcriptional regulator</fullName>
    </submittedName>
</protein>
<evidence type="ECO:0000313" key="3">
    <source>
        <dbReference type="EMBL" id="VDC51277.1"/>
    </source>
</evidence>
<gene>
    <name evidence="3" type="ORF">BREV_BREV_02628</name>
    <name evidence="2" type="ORF">GYM46_11315</name>
</gene>
<dbReference type="GO" id="GO:0006355">
    <property type="term" value="P:regulation of DNA-templated transcription"/>
    <property type="evidence" value="ECO:0007669"/>
    <property type="project" value="TreeGrafter"/>
</dbReference>
<accession>A0A6G7EIL8</accession>
<proteinExistence type="predicted"/>
<dbReference type="Proteomes" id="UP000501325">
    <property type="component" value="Chromosome"/>
</dbReference>
<dbReference type="AlphaFoldDB" id="A0A6G7EIL8"/>
<keyword evidence="4" id="KW-1185">Reference proteome</keyword>